<evidence type="ECO:0000313" key="2">
    <source>
        <dbReference type="Proteomes" id="UP000078343"/>
    </source>
</evidence>
<dbReference type="InterPro" id="IPR039261">
    <property type="entry name" value="FNR_nucleotide-bd"/>
</dbReference>
<comment type="caution">
    <text evidence="1">The sequence shown here is derived from an EMBL/GenBank/DDBJ whole genome shotgun (WGS) entry which is preliminary data.</text>
</comment>
<evidence type="ECO:0008006" key="3">
    <source>
        <dbReference type="Google" id="ProtNLM"/>
    </source>
</evidence>
<dbReference type="Proteomes" id="UP000078343">
    <property type="component" value="Unassembled WGS sequence"/>
</dbReference>
<organism evidence="1 2">
    <name type="scientific">Fonsecaea erecta</name>
    <dbReference type="NCBI Taxonomy" id="1367422"/>
    <lineage>
        <taxon>Eukaryota</taxon>
        <taxon>Fungi</taxon>
        <taxon>Dikarya</taxon>
        <taxon>Ascomycota</taxon>
        <taxon>Pezizomycotina</taxon>
        <taxon>Eurotiomycetes</taxon>
        <taxon>Chaetothyriomycetidae</taxon>
        <taxon>Chaetothyriales</taxon>
        <taxon>Herpotrichiellaceae</taxon>
        <taxon>Fonsecaea</taxon>
    </lineage>
</organism>
<keyword evidence="2" id="KW-1185">Reference proteome</keyword>
<name>A0A178Z3L6_9EURO</name>
<dbReference type="Gene3D" id="3.40.50.80">
    <property type="entry name" value="Nucleotide-binding domain of ferredoxin-NADP reductase (FNR) module"/>
    <property type="match status" value="1"/>
</dbReference>
<dbReference type="EMBL" id="LVYI01000021">
    <property type="protein sequence ID" value="OAP53803.1"/>
    <property type="molecule type" value="Genomic_DNA"/>
</dbReference>
<reference evidence="1 2" key="1">
    <citation type="submission" date="2016-04" db="EMBL/GenBank/DDBJ databases">
        <title>Draft genome of Fonsecaea erecta CBS 125763.</title>
        <authorList>
            <person name="Weiss V.A."/>
            <person name="Vicente V.A."/>
            <person name="Raittz R.T."/>
            <person name="Moreno L.F."/>
            <person name="De Souza E.M."/>
            <person name="Pedrosa F.O."/>
            <person name="Steffens M.B."/>
            <person name="Faoro H."/>
            <person name="Tadra-Sfeir M.Z."/>
            <person name="Najafzadeh M.J."/>
            <person name="Felipe M.S."/>
            <person name="Teixeira M."/>
            <person name="Sun J."/>
            <person name="Xi L."/>
            <person name="Gomes R."/>
            <person name="De Azevedo C.M."/>
            <person name="Salgado C.G."/>
            <person name="Da Silva M.B."/>
            <person name="Nascimento M.F."/>
            <person name="Queiroz-Telles F."/>
            <person name="Attili D.S."/>
            <person name="Gorbushina A."/>
        </authorList>
    </citation>
    <scope>NUCLEOTIDE SEQUENCE [LARGE SCALE GENOMIC DNA]</scope>
    <source>
        <strain evidence="1 2">CBS 125763</strain>
    </source>
</reference>
<dbReference type="GeneID" id="30016156"/>
<sequence>MSTFIRGGGSGCQEDLGFWKDDFTGHPRTASSYSREGFGQDHVPLKPSFQRKTRYVQQQDLRLPFSTVREVLHFPALLRQPAPVPQAEKFEYVKVIEALKCNTSAMQSLGWKLLTTTHADAQRDIHLLPSRLEEGEGEGLLERDVDVYITSVSSSSTTGPVNWVVAPRVSMRKMKEDIINVRPLGHRPSLGSIVDEVLNSSSSSSPYRGERVPLNRDDEATVFVCGPRTLSRDLRALVGRRV</sequence>
<dbReference type="STRING" id="1367422.A0A178Z3L6"/>
<evidence type="ECO:0000313" key="1">
    <source>
        <dbReference type="EMBL" id="OAP53803.1"/>
    </source>
</evidence>
<accession>A0A178Z3L6</accession>
<gene>
    <name evidence="1" type="ORF">AYL99_11989</name>
</gene>
<protein>
    <recommendedName>
        <fullName evidence="3">FAD-binding FR-type domain-containing protein</fullName>
    </recommendedName>
</protein>
<dbReference type="AlphaFoldDB" id="A0A178Z3L6"/>
<proteinExistence type="predicted"/>
<dbReference type="OrthoDB" id="4526235at2759"/>
<dbReference type="RefSeq" id="XP_018687170.1">
    <property type="nucleotide sequence ID" value="XM_018843493.1"/>
</dbReference>